<organism evidence="1 2">
    <name type="scientific">Sphaerodactylus townsendi</name>
    <dbReference type="NCBI Taxonomy" id="933632"/>
    <lineage>
        <taxon>Eukaryota</taxon>
        <taxon>Metazoa</taxon>
        <taxon>Chordata</taxon>
        <taxon>Craniata</taxon>
        <taxon>Vertebrata</taxon>
        <taxon>Euteleostomi</taxon>
        <taxon>Lepidosauria</taxon>
        <taxon>Squamata</taxon>
        <taxon>Bifurcata</taxon>
        <taxon>Gekkota</taxon>
        <taxon>Sphaerodactylidae</taxon>
        <taxon>Sphaerodactylus</taxon>
    </lineage>
</organism>
<comment type="caution">
    <text evidence="1">The sequence shown here is derived from an EMBL/GenBank/DDBJ whole genome shotgun (WGS) entry which is preliminary data.</text>
</comment>
<sequence length="448" mass="50675">MASAPKRVRRASGPDALAAFLEWCDRVGLVRSPKVCVSREGTVADYGLIAKEDLQAGEVLFTIPRNALLSQHTSPLSSLLEKEQASLKSQSGWVPLLISLLHESTISDSYWGPYFSLWPGFSTLDHPMFWSEEERQRLLQGTEIPEAVDKDLANIQTEYSSVILPFLKAHPEVFNPKVHTLELYKKLVAFVMAYSFQEPLEENVEDEEEPNPPVMVPMADLLNHVANHNANLEYSTECLKMVAVQPISKGQEIFNTYGQMASWQLLHMYGFTEPYPGNRDDAADIQMLTLCKAALQAIKTDAEQQLVLEKWDLLCQMEMVGEEGAFVIGWEKVLTGEELSMALKVLGMTAEEFSMFKEQEDWEDDIGENGNSDWTLSRISMLKASEKKLLFDATQLTLQAYDSDLKTEEEMLSDQQAFSKLSCRERFALQVRYGQKKILHQLLELVSS</sequence>
<reference evidence="1" key="1">
    <citation type="submission" date="2021-08" db="EMBL/GenBank/DDBJ databases">
        <title>The first chromosome-level gecko genome reveals the dynamic sex chromosomes of Neotropical dwarf geckos (Sphaerodactylidae: Sphaerodactylus).</title>
        <authorList>
            <person name="Pinto B.J."/>
            <person name="Keating S.E."/>
            <person name="Gamble T."/>
        </authorList>
    </citation>
    <scope>NUCLEOTIDE SEQUENCE</scope>
    <source>
        <strain evidence="1">TG3544</strain>
    </source>
</reference>
<dbReference type="EMBL" id="CM037627">
    <property type="protein sequence ID" value="KAH7989597.1"/>
    <property type="molecule type" value="Genomic_DNA"/>
</dbReference>
<evidence type="ECO:0000313" key="1">
    <source>
        <dbReference type="EMBL" id="KAH7989597.1"/>
    </source>
</evidence>
<gene>
    <name evidence="1" type="primary">SETD6</name>
    <name evidence="1" type="ORF">K3G42_011495</name>
</gene>
<keyword evidence="2" id="KW-1185">Reference proteome</keyword>
<keyword evidence="1" id="KW-0489">Methyltransferase</keyword>
<keyword evidence="1" id="KW-0808">Transferase</keyword>
<name>A0ACB8EBB3_9SAUR</name>
<evidence type="ECO:0000313" key="2">
    <source>
        <dbReference type="Proteomes" id="UP000827872"/>
    </source>
</evidence>
<protein>
    <submittedName>
        <fullName evidence="1">N-lysine methyltransferase setd6</fullName>
    </submittedName>
</protein>
<dbReference type="Proteomes" id="UP000827872">
    <property type="component" value="Linkage Group LG14"/>
</dbReference>
<accession>A0ACB8EBB3</accession>
<proteinExistence type="predicted"/>